<accession>A0A9Q5I147</accession>
<protein>
    <submittedName>
        <fullName evidence="1">FAD-binding domain-containing protein</fullName>
    </submittedName>
</protein>
<organism evidence="1 2">
    <name type="scientific">Sanghuangporus baumii</name>
    <name type="common">Phellinus baumii</name>
    <dbReference type="NCBI Taxonomy" id="108892"/>
    <lineage>
        <taxon>Eukaryota</taxon>
        <taxon>Fungi</taxon>
        <taxon>Dikarya</taxon>
        <taxon>Basidiomycota</taxon>
        <taxon>Agaricomycotina</taxon>
        <taxon>Agaricomycetes</taxon>
        <taxon>Hymenochaetales</taxon>
        <taxon>Hymenochaetaceae</taxon>
        <taxon>Sanghuangporus</taxon>
    </lineage>
</organism>
<evidence type="ECO:0000313" key="1">
    <source>
        <dbReference type="EMBL" id="OCB89772.1"/>
    </source>
</evidence>
<keyword evidence="2" id="KW-1185">Reference proteome</keyword>
<sequence length="94" mass="10938">MKYHWTVRDSPGRIAYFEEEFGKLSYAIQAKAVEEELSAWDNINLYPKYALPHAPLELVCGENVPRLREIATKYDPHKLMTLPEVSNFRISILN</sequence>
<dbReference type="AlphaFoldDB" id="A0A9Q5I147"/>
<name>A0A9Q5I147_SANBA</name>
<dbReference type="Proteomes" id="UP000757232">
    <property type="component" value="Unassembled WGS sequence"/>
</dbReference>
<evidence type="ECO:0000313" key="2">
    <source>
        <dbReference type="Proteomes" id="UP000757232"/>
    </source>
</evidence>
<gene>
    <name evidence="1" type="ORF">A7U60_g3032</name>
</gene>
<comment type="caution">
    <text evidence="1">The sequence shown here is derived from an EMBL/GenBank/DDBJ whole genome shotgun (WGS) entry which is preliminary data.</text>
</comment>
<proteinExistence type="predicted"/>
<dbReference type="OrthoDB" id="2151789at2759"/>
<dbReference type="EMBL" id="LNZH02000149">
    <property type="protein sequence ID" value="OCB89772.1"/>
    <property type="molecule type" value="Genomic_DNA"/>
</dbReference>
<reference evidence="1" key="1">
    <citation type="submission" date="2016-06" db="EMBL/GenBank/DDBJ databases">
        <title>Draft Genome sequence of the fungus Inonotus baumii.</title>
        <authorList>
            <person name="Zhu H."/>
            <person name="Lin W."/>
        </authorList>
    </citation>
    <scope>NUCLEOTIDE SEQUENCE</scope>
    <source>
        <strain evidence="1">821</strain>
    </source>
</reference>